<keyword evidence="3" id="KW-1185">Reference proteome</keyword>
<gene>
    <name evidence="2" type="ORF">K0M31_017407</name>
</gene>
<dbReference type="EMBL" id="JAHYIQ010000006">
    <property type="protein sequence ID" value="KAK1131111.1"/>
    <property type="molecule type" value="Genomic_DNA"/>
</dbReference>
<organism evidence="2 3">
    <name type="scientific">Melipona bicolor</name>
    <dbReference type="NCBI Taxonomy" id="60889"/>
    <lineage>
        <taxon>Eukaryota</taxon>
        <taxon>Metazoa</taxon>
        <taxon>Ecdysozoa</taxon>
        <taxon>Arthropoda</taxon>
        <taxon>Hexapoda</taxon>
        <taxon>Insecta</taxon>
        <taxon>Pterygota</taxon>
        <taxon>Neoptera</taxon>
        <taxon>Endopterygota</taxon>
        <taxon>Hymenoptera</taxon>
        <taxon>Apocrita</taxon>
        <taxon>Aculeata</taxon>
        <taxon>Apoidea</taxon>
        <taxon>Anthophila</taxon>
        <taxon>Apidae</taxon>
        <taxon>Melipona</taxon>
    </lineage>
</organism>
<protein>
    <submittedName>
        <fullName evidence="2">Uncharacterized protein</fullName>
    </submittedName>
</protein>
<reference evidence="2" key="1">
    <citation type="submission" date="2021-10" db="EMBL/GenBank/DDBJ databases">
        <title>Melipona bicolor Genome sequencing and assembly.</title>
        <authorList>
            <person name="Araujo N.S."/>
            <person name="Arias M.C."/>
        </authorList>
    </citation>
    <scope>NUCLEOTIDE SEQUENCE</scope>
    <source>
        <strain evidence="2">USP_2M_L1-L4_2017</strain>
        <tissue evidence="2">Whole body</tissue>
    </source>
</reference>
<feature type="region of interest" description="Disordered" evidence="1">
    <location>
        <begin position="62"/>
        <end position="86"/>
    </location>
</feature>
<name>A0AA40KSM7_9HYME</name>
<sequence length="136" mass="15944">MTNPPFWHRVLWKPKVRVWGCFNLLEFETFLKFSTKETLDPIAVSTFLSNTLQTLREPRDRTNVLVNRETLGPSSSPEMTMPPTPLTAIAQTPRKELESKFTFNPMLAKVRVPSYSFDCRDPQTWRRIHLSLHLRE</sequence>
<dbReference type="Proteomes" id="UP001177670">
    <property type="component" value="Unassembled WGS sequence"/>
</dbReference>
<evidence type="ECO:0000313" key="2">
    <source>
        <dbReference type="EMBL" id="KAK1131111.1"/>
    </source>
</evidence>
<evidence type="ECO:0000313" key="3">
    <source>
        <dbReference type="Proteomes" id="UP001177670"/>
    </source>
</evidence>
<proteinExistence type="predicted"/>
<accession>A0AA40KSM7</accession>
<dbReference type="AlphaFoldDB" id="A0AA40KSM7"/>
<evidence type="ECO:0000256" key="1">
    <source>
        <dbReference type="SAM" id="MobiDB-lite"/>
    </source>
</evidence>
<comment type="caution">
    <text evidence="2">The sequence shown here is derived from an EMBL/GenBank/DDBJ whole genome shotgun (WGS) entry which is preliminary data.</text>
</comment>